<dbReference type="Pfam" id="PF16653">
    <property type="entry name" value="Sacchrp_dh_C"/>
    <property type="match status" value="1"/>
</dbReference>
<proteinExistence type="predicted"/>
<dbReference type="Gene3D" id="3.40.50.720">
    <property type="entry name" value="NAD(P)-binding Rossmann-like Domain"/>
    <property type="match status" value="1"/>
</dbReference>
<dbReference type="InterPro" id="IPR005097">
    <property type="entry name" value="Sacchrp_dh_NADP-bd"/>
</dbReference>
<organism evidence="4 5">
    <name type="scientific">Algoriphagus sediminis</name>
    <dbReference type="NCBI Taxonomy" id="3057113"/>
    <lineage>
        <taxon>Bacteria</taxon>
        <taxon>Pseudomonadati</taxon>
        <taxon>Bacteroidota</taxon>
        <taxon>Cytophagia</taxon>
        <taxon>Cytophagales</taxon>
        <taxon>Cyclobacteriaceae</taxon>
        <taxon>Algoriphagus</taxon>
    </lineage>
</organism>
<dbReference type="Gene3D" id="3.30.360.10">
    <property type="entry name" value="Dihydrodipicolinate Reductase, domain 2"/>
    <property type="match status" value="1"/>
</dbReference>
<feature type="domain" description="Saccharopine dehydrogenase-like C-terminal" evidence="3">
    <location>
        <begin position="126"/>
        <end position="434"/>
    </location>
</feature>
<dbReference type="InterPro" id="IPR032095">
    <property type="entry name" value="Sacchrp_dh-like_C"/>
</dbReference>
<evidence type="ECO:0000256" key="1">
    <source>
        <dbReference type="ARBA" id="ARBA00023002"/>
    </source>
</evidence>
<keyword evidence="5" id="KW-1185">Reference proteome</keyword>
<keyword evidence="1" id="KW-0560">Oxidoreductase</keyword>
<accession>A0ABT7YF47</accession>
<evidence type="ECO:0000259" key="3">
    <source>
        <dbReference type="Pfam" id="PF16653"/>
    </source>
</evidence>
<evidence type="ECO:0000313" key="5">
    <source>
        <dbReference type="Proteomes" id="UP001171916"/>
    </source>
</evidence>
<reference evidence="4" key="1">
    <citation type="submission" date="2023-06" db="EMBL/GenBank/DDBJ databases">
        <title>Robiginitalea aurantiacus sp. nov. and Algoriphagus sediminis sp. nov., isolated from coastal sediment.</title>
        <authorList>
            <person name="Zhou Z.Y."/>
            <person name="An J."/>
            <person name="Jia Y.W."/>
            <person name="Du Z.J."/>
        </authorList>
    </citation>
    <scope>NUCLEOTIDE SEQUENCE</scope>
    <source>
        <strain evidence="4">C2-7</strain>
    </source>
</reference>
<dbReference type="PANTHER" id="PTHR11133">
    <property type="entry name" value="SACCHAROPINE DEHYDROGENASE"/>
    <property type="match status" value="1"/>
</dbReference>
<evidence type="ECO:0000259" key="2">
    <source>
        <dbReference type="Pfam" id="PF03435"/>
    </source>
</evidence>
<dbReference type="Proteomes" id="UP001171916">
    <property type="component" value="Unassembled WGS sequence"/>
</dbReference>
<dbReference type="SUPFAM" id="SSF55347">
    <property type="entry name" value="Glyceraldehyde-3-phosphate dehydrogenase-like, C-terminal domain"/>
    <property type="match status" value="1"/>
</dbReference>
<feature type="domain" description="Saccharopine dehydrogenase NADP binding" evidence="2">
    <location>
        <begin position="4"/>
        <end position="117"/>
    </location>
</feature>
<protein>
    <submittedName>
        <fullName evidence="4">Saccharopine dehydrogenase C-terminal domain-containing protein</fullName>
    </submittedName>
</protein>
<name>A0ABT7YF47_9BACT</name>
<dbReference type="Pfam" id="PF03435">
    <property type="entry name" value="Sacchrp_dh_NADP"/>
    <property type="match status" value="1"/>
</dbReference>
<dbReference type="InterPro" id="IPR051168">
    <property type="entry name" value="AASS"/>
</dbReference>
<dbReference type="RefSeq" id="WP_290000790.1">
    <property type="nucleotide sequence ID" value="NZ_JAUEPH010000005.1"/>
</dbReference>
<dbReference type="InterPro" id="IPR036291">
    <property type="entry name" value="NAD(P)-bd_dom_sf"/>
</dbReference>
<sequence length="446" mass="50733">MNTILLLGSGKSSTYLIDFLADTAKAKNRKLILADLDLESAQSKLKARPNTVAVKVDLKDENSLEELVDKSSVVISMLPAFLHPVIAKIALKKKKHFFSASYESPEMKEMAEEIKKSNLFFLNECGLDPGIDHMSAMKIINESKENGETLRSFKSFCGGLLTPEFENNPWKYKFTWNPRNVVLAGQGTSRYIEQGRLKFVPYHKLFTRIDLFEFDEIGEYEGYPNRDSLSYRKVYGLEDIPTMRRGTLRRVGFTKAWDVFVQLGLTEDHYEVNLPEDFTLRDFFNTFLPYHPDRTVEEKLGDAFPSLDFPTFEKIQWLGLFSTDPVPMRQGSPAQILQKILEKSWTLNPEDRDMIVMQHKFEIETLNGTKEVVSSLVCKGEDSVHTAMAKTVGLPLALAVDKYLDGEISLTGLHIPVIPEIYHPILDALEKFGIEFKEKVTVTNPG</sequence>
<dbReference type="SUPFAM" id="SSF51735">
    <property type="entry name" value="NAD(P)-binding Rossmann-fold domains"/>
    <property type="match status" value="1"/>
</dbReference>
<gene>
    <name evidence="4" type="ORF">QVH07_12345</name>
</gene>
<dbReference type="EMBL" id="JAUEPH010000005">
    <property type="protein sequence ID" value="MDN3204945.1"/>
    <property type="molecule type" value="Genomic_DNA"/>
</dbReference>
<dbReference type="Gene3D" id="1.10.1870.10">
    <property type="entry name" value="Domain 3, Saccharopine reductase"/>
    <property type="match status" value="1"/>
</dbReference>
<comment type="caution">
    <text evidence="4">The sequence shown here is derived from an EMBL/GenBank/DDBJ whole genome shotgun (WGS) entry which is preliminary data.</text>
</comment>
<evidence type="ECO:0000313" key="4">
    <source>
        <dbReference type="EMBL" id="MDN3204945.1"/>
    </source>
</evidence>
<dbReference type="PANTHER" id="PTHR11133:SF23">
    <property type="entry name" value="SACCHAROPINE DEHYDROGENASE [NAD(+), L-LYSINE-FORMING]"/>
    <property type="match status" value="1"/>
</dbReference>